<name>A0A3G9J487_9ACTN</name>
<evidence type="ECO:0000313" key="2">
    <source>
        <dbReference type="Proteomes" id="UP000271573"/>
    </source>
</evidence>
<keyword evidence="2" id="KW-1185">Reference proteome</keyword>
<accession>A0A3G9J487</accession>
<sequence length="90" mass="9172">MVPSLTALCTGLNSADLASLSQSKDAAGVLAAWTKLAADAPDAIKADMQLVATYLQAAVSHDYTAMSGAMTGFQAAIAHITTYIATNCHA</sequence>
<dbReference type="Proteomes" id="UP000271573">
    <property type="component" value="Chromosome"/>
</dbReference>
<proteinExistence type="predicted"/>
<organism evidence="1 2">
    <name type="scientific">Nocardioides baekrokdamisoli</name>
    <dbReference type="NCBI Taxonomy" id="1804624"/>
    <lineage>
        <taxon>Bacteria</taxon>
        <taxon>Bacillati</taxon>
        <taxon>Actinomycetota</taxon>
        <taxon>Actinomycetes</taxon>
        <taxon>Propionibacteriales</taxon>
        <taxon>Nocardioidaceae</taxon>
        <taxon>Nocardioides</taxon>
    </lineage>
</organism>
<dbReference type="KEGG" id="nbe:Back2_25210"/>
<evidence type="ECO:0000313" key="1">
    <source>
        <dbReference type="EMBL" id="BBH18234.1"/>
    </source>
</evidence>
<reference evidence="1 2" key="1">
    <citation type="submission" date="2018-11" db="EMBL/GenBank/DDBJ databases">
        <title>Complete genome sequence of Nocardioides baekrokdamisoli strain KCTC 39748.</title>
        <authorList>
            <person name="Kang S.W."/>
            <person name="Lee K.C."/>
            <person name="Kim K.K."/>
            <person name="Kim J.S."/>
            <person name="Kim D.S."/>
            <person name="Ko S.H."/>
            <person name="Yang S.H."/>
            <person name="Shin Y.K."/>
            <person name="Lee J.S."/>
        </authorList>
    </citation>
    <scope>NUCLEOTIDE SEQUENCE [LARGE SCALE GENOMIC DNA]</scope>
    <source>
        <strain evidence="1 2">KCTC 39748</strain>
    </source>
</reference>
<gene>
    <name evidence="1" type="ORF">Back2_25210</name>
</gene>
<protein>
    <submittedName>
        <fullName evidence="1">Uncharacterized protein</fullName>
    </submittedName>
</protein>
<dbReference type="EMBL" id="AP019307">
    <property type="protein sequence ID" value="BBH18234.1"/>
    <property type="molecule type" value="Genomic_DNA"/>
</dbReference>
<dbReference type="AlphaFoldDB" id="A0A3G9J487"/>